<dbReference type="PANTHER" id="PTHR12053">
    <property type="entry name" value="PROTEASE FAMILY M28 PLASMA GLUTAMATE CARBOXYPEPTIDASE-RELATED"/>
    <property type="match status" value="1"/>
</dbReference>
<evidence type="ECO:0000256" key="4">
    <source>
        <dbReference type="ARBA" id="ARBA00004613"/>
    </source>
</evidence>
<keyword evidence="10" id="KW-0732">Signal</keyword>
<evidence type="ECO:0000256" key="3">
    <source>
        <dbReference type="ARBA" id="ARBA00004555"/>
    </source>
</evidence>
<keyword evidence="8" id="KW-0645">Protease</keyword>
<keyword evidence="23" id="KW-1185">Reference proteome</keyword>
<evidence type="ECO:0000256" key="8">
    <source>
        <dbReference type="ARBA" id="ARBA00022670"/>
    </source>
</evidence>
<dbReference type="InterPro" id="IPR039866">
    <property type="entry name" value="CPQ"/>
</dbReference>
<keyword evidence="9" id="KW-0479">Metal-binding</keyword>
<dbReference type="AlphaFoldDB" id="A0A397RV82"/>
<evidence type="ECO:0000256" key="18">
    <source>
        <dbReference type="ARBA" id="ARBA00023228"/>
    </source>
</evidence>
<evidence type="ECO:0000256" key="16">
    <source>
        <dbReference type="ARBA" id="ARBA00023145"/>
    </source>
</evidence>
<dbReference type="GO" id="GO:0006508">
    <property type="term" value="P:proteolysis"/>
    <property type="evidence" value="ECO:0007669"/>
    <property type="project" value="UniProtKB-KW"/>
</dbReference>
<dbReference type="Proteomes" id="UP000266506">
    <property type="component" value="Unassembled WGS sequence"/>
</dbReference>
<name>A0A397RV82_9MOLU</name>
<keyword evidence="14" id="KW-0333">Golgi apparatus</keyword>
<protein>
    <recommendedName>
        <fullName evidence="5">Carboxypeptidase Q</fullName>
    </recommendedName>
    <alternativeName>
        <fullName evidence="20">Plasma glutamate carboxypeptidase</fullName>
    </alternativeName>
</protein>
<evidence type="ECO:0000259" key="21">
    <source>
        <dbReference type="Pfam" id="PF04389"/>
    </source>
</evidence>
<evidence type="ECO:0000256" key="19">
    <source>
        <dbReference type="ARBA" id="ARBA00025833"/>
    </source>
</evidence>
<keyword evidence="17" id="KW-0325">Glycoprotein</keyword>
<dbReference type="Gene3D" id="3.50.30.30">
    <property type="match status" value="1"/>
</dbReference>
<evidence type="ECO:0000256" key="12">
    <source>
        <dbReference type="ARBA" id="ARBA00022824"/>
    </source>
</evidence>
<keyword evidence="13" id="KW-0862">Zinc</keyword>
<gene>
    <name evidence="22" type="ORF">EI71_00415</name>
</gene>
<dbReference type="GO" id="GO:0046872">
    <property type="term" value="F:metal ion binding"/>
    <property type="evidence" value="ECO:0007669"/>
    <property type="project" value="UniProtKB-KW"/>
</dbReference>
<dbReference type="Gene3D" id="3.40.630.10">
    <property type="entry name" value="Zn peptidases"/>
    <property type="match status" value="1"/>
</dbReference>
<feature type="domain" description="Peptidase M28" evidence="21">
    <location>
        <begin position="196"/>
        <end position="380"/>
    </location>
</feature>
<evidence type="ECO:0000256" key="9">
    <source>
        <dbReference type="ARBA" id="ARBA00022723"/>
    </source>
</evidence>
<evidence type="ECO:0000313" key="23">
    <source>
        <dbReference type="Proteomes" id="UP000266506"/>
    </source>
</evidence>
<accession>A0A397RV82</accession>
<comment type="caution">
    <text evidence="22">The sequence shown here is derived from an EMBL/GenBank/DDBJ whole genome shotgun (WGS) entry which is preliminary data.</text>
</comment>
<evidence type="ECO:0000256" key="14">
    <source>
        <dbReference type="ARBA" id="ARBA00023034"/>
    </source>
</evidence>
<evidence type="ECO:0000256" key="15">
    <source>
        <dbReference type="ARBA" id="ARBA00023049"/>
    </source>
</evidence>
<evidence type="ECO:0000256" key="7">
    <source>
        <dbReference type="ARBA" id="ARBA00022645"/>
    </source>
</evidence>
<keyword evidence="16" id="KW-0865">Zymogen</keyword>
<sequence length="419" mass="47698">MKSYHSFNFLKKIYFVRTGGSIEELNAAKLIQEEVKSLGGEATIEEFLVDYSDIQEAKLIFDDKVEIECKGSGYSGNTPKEGIHGELVYVSSDEDLKMTNLEGKVILYPAKRVPHKVYMKALKEKAVGFITTTGDVYKSDKDVDLDPYLNRDAYYKEGMIPTVMIRMRDAEKILANEYKRVNLTLISKDSKRNSRNVVATILGSDIKDEMITFTAHYDSVAFSKGAFDNGTGVITLLQLFHYYMNNKPRRTLKFIWCGSEEMGLLGSKAYVAMHEDELDKIRLNINVDMVAATIGYDIACVTGETNIINYIEYTSKELGFPIHVYQGVYSSDSTPFADKGIPAISFARLAKNGGATIHSKNDIIERLSEPNYIKTYSFIINLTKRWIDAIYFPIEKKMPDNMKDELDYYLLRKPRPEKR</sequence>
<dbReference type="FunCoup" id="A0A397RV82">
    <property type="interactions" value="14"/>
</dbReference>
<reference evidence="22 23" key="1">
    <citation type="submission" date="2018-08" db="EMBL/GenBank/DDBJ databases">
        <title>Genomic Encyclopedia of Archaeal and Bacterial Type Strains, Phase II (KMG-II): from individual species to whole genera.</title>
        <authorList>
            <person name="Goeker M."/>
        </authorList>
    </citation>
    <scope>NUCLEOTIDE SEQUENCE [LARGE SCALE GENOMIC DNA]</scope>
    <source>
        <strain evidence="22 23">ATCC 27112</strain>
    </source>
</reference>
<evidence type="ECO:0000313" key="22">
    <source>
        <dbReference type="EMBL" id="RIA78103.1"/>
    </source>
</evidence>
<evidence type="ECO:0000256" key="1">
    <source>
        <dbReference type="ARBA" id="ARBA00004240"/>
    </source>
</evidence>
<evidence type="ECO:0000256" key="13">
    <source>
        <dbReference type="ARBA" id="ARBA00022833"/>
    </source>
</evidence>
<keyword evidence="12" id="KW-0256">Endoplasmic reticulum</keyword>
<dbReference type="GO" id="GO:0070573">
    <property type="term" value="F:metallodipeptidase activity"/>
    <property type="evidence" value="ECO:0007669"/>
    <property type="project" value="InterPro"/>
</dbReference>
<organism evidence="22 23">
    <name type="scientific">Anaeroplasma bactoclasticum</name>
    <dbReference type="NCBI Taxonomy" id="2088"/>
    <lineage>
        <taxon>Bacteria</taxon>
        <taxon>Bacillati</taxon>
        <taxon>Mycoplasmatota</taxon>
        <taxon>Mollicutes</taxon>
        <taxon>Anaeroplasmatales</taxon>
        <taxon>Anaeroplasmataceae</taxon>
        <taxon>Anaeroplasma</taxon>
    </lineage>
</organism>
<dbReference type="PANTHER" id="PTHR12053:SF3">
    <property type="entry name" value="CARBOXYPEPTIDASE Q"/>
    <property type="match status" value="1"/>
</dbReference>
<dbReference type="RefSeq" id="WP_119015583.1">
    <property type="nucleotide sequence ID" value="NZ_QXEV01000003.1"/>
</dbReference>
<keyword evidence="18" id="KW-0458">Lysosome</keyword>
<proteinExistence type="predicted"/>
<evidence type="ECO:0000256" key="5">
    <source>
        <dbReference type="ARBA" id="ARBA00014116"/>
    </source>
</evidence>
<dbReference type="Pfam" id="PF04389">
    <property type="entry name" value="Peptidase_M28"/>
    <property type="match status" value="1"/>
</dbReference>
<keyword evidence="11" id="KW-0378">Hydrolase</keyword>
<evidence type="ECO:0000256" key="11">
    <source>
        <dbReference type="ARBA" id="ARBA00022801"/>
    </source>
</evidence>
<dbReference type="GO" id="GO:0005576">
    <property type="term" value="C:extracellular region"/>
    <property type="evidence" value="ECO:0007669"/>
    <property type="project" value="UniProtKB-SubCell"/>
</dbReference>
<keyword evidence="7" id="KW-0121">Carboxypeptidase</keyword>
<keyword evidence="6" id="KW-0964">Secreted</keyword>
<dbReference type="InterPro" id="IPR007484">
    <property type="entry name" value="Peptidase_M28"/>
</dbReference>
<dbReference type="SUPFAM" id="SSF53187">
    <property type="entry name" value="Zn-dependent exopeptidases"/>
    <property type="match status" value="1"/>
</dbReference>
<keyword evidence="15" id="KW-0482">Metalloprotease</keyword>
<evidence type="ECO:0000256" key="2">
    <source>
        <dbReference type="ARBA" id="ARBA00004371"/>
    </source>
</evidence>
<comment type="subcellular location">
    <subcellularLocation>
        <location evidence="1">Endoplasmic reticulum</location>
    </subcellularLocation>
    <subcellularLocation>
        <location evidence="3">Golgi apparatus</location>
    </subcellularLocation>
    <subcellularLocation>
        <location evidence="2">Lysosome</location>
    </subcellularLocation>
    <subcellularLocation>
        <location evidence="4">Secreted</location>
    </subcellularLocation>
</comment>
<evidence type="ECO:0000256" key="10">
    <source>
        <dbReference type="ARBA" id="ARBA00022729"/>
    </source>
</evidence>
<dbReference type="GO" id="GO:0004180">
    <property type="term" value="F:carboxypeptidase activity"/>
    <property type="evidence" value="ECO:0007669"/>
    <property type="project" value="UniProtKB-KW"/>
</dbReference>
<evidence type="ECO:0000256" key="20">
    <source>
        <dbReference type="ARBA" id="ARBA00033328"/>
    </source>
</evidence>
<dbReference type="OrthoDB" id="9762302at2"/>
<evidence type="ECO:0000256" key="6">
    <source>
        <dbReference type="ARBA" id="ARBA00022525"/>
    </source>
</evidence>
<comment type="subunit">
    <text evidence="19">Homodimer. The monomeric form is inactive while the homodimer is active.</text>
</comment>
<dbReference type="EMBL" id="QXEV01000003">
    <property type="protein sequence ID" value="RIA78103.1"/>
    <property type="molecule type" value="Genomic_DNA"/>
</dbReference>
<evidence type="ECO:0000256" key="17">
    <source>
        <dbReference type="ARBA" id="ARBA00023180"/>
    </source>
</evidence>
<dbReference type="InParanoid" id="A0A397RV82"/>
<dbReference type="GO" id="GO:0005764">
    <property type="term" value="C:lysosome"/>
    <property type="evidence" value="ECO:0007669"/>
    <property type="project" value="UniProtKB-SubCell"/>
</dbReference>